<name>A0AAP0NPP1_9MAGN</name>
<evidence type="ECO:0000313" key="3">
    <source>
        <dbReference type="Proteomes" id="UP001419268"/>
    </source>
</evidence>
<dbReference type="EMBL" id="JBBNAG010000008">
    <property type="protein sequence ID" value="KAK9111746.1"/>
    <property type="molecule type" value="Genomic_DNA"/>
</dbReference>
<gene>
    <name evidence="2" type="ORF">Scep_019265</name>
</gene>
<sequence length="138" mass="14711">MGESSPTDMNGEYSSPPNPQPLGLQVVGIWIIPTLIGAISYITQVAIGNQHAKPKQKLILSIFSGVALATCVVGDDMKPHKVAVNVLNILCKVIPTWKIVPTQDVIDAAIKEPERRGGSSKPILLQGEASIEDCLQTS</sequence>
<accession>A0AAP0NPP1</accession>
<reference evidence="2 3" key="1">
    <citation type="submission" date="2024-01" db="EMBL/GenBank/DDBJ databases">
        <title>Genome assemblies of Stephania.</title>
        <authorList>
            <person name="Yang L."/>
        </authorList>
    </citation>
    <scope>NUCLEOTIDE SEQUENCE [LARGE SCALE GENOMIC DNA]</scope>
    <source>
        <strain evidence="2">JXDWG</strain>
        <tissue evidence="2">Leaf</tissue>
    </source>
</reference>
<comment type="caution">
    <text evidence="2">The sequence shown here is derived from an EMBL/GenBank/DDBJ whole genome shotgun (WGS) entry which is preliminary data.</text>
</comment>
<proteinExistence type="predicted"/>
<organism evidence="2 3">
    <name type="scientific">Stephania cephalantha</name>
    <dbReference type="NCBI Taxonomy" id="152367"/>
    <lineage>
        <taxon>Eukaryota</taxon>
        <taxon>Viridiplantae</taxon>
        <taxon>Streptophyta</taxon>
        <taxon>Embryophyta</taxon>
        <taxon>Tracheophyta</taxon>
        <taxon>Spermatophyta</taxon>
        <taxon>Magnoliopsida</taxon>
        <taxon>Ranunculales</taxon>
        <taxon>Menispermaceae</taxon>
        <taxon>Menispermoideae</taxon>
        <taxon>Cissampelideae</taxon>
        <taxon>Stephania</taxon>
    </lineage>
</organism>
<dbReference type="Proteomes" id="UP001419268">
    <property type="component" value="Unassembled WGS sequence"/>
</dbReference>
<dbReference type="AlphaFoldDB" id="A0AAP0NPP1"/>
<keyword evidence="1" id="KW-0812">Transmembrane</keyword>
<protein>
    <submittedName>
        <fullName evidence="2">Uncharacterized protein</fullName>
    </submittedName>
</protein>
<feature type="transmembrane region" description="Helical" evidence="1">
    <location>
        <begin position="22"/>
        <end position="47"/>
    </location>
</feature>
<keyword evidence="3" id="KW-1185">Reference proteome</keyword>
<evidence type="ECO:0000256" key="1">
    <source>
        <dbReference type="SAM" id="Phobius"/>
    </source>
</evidence>
<evidence type="ECO:0000313" key="2">
    <source>
        <dbReference type="EMBL" id="KAK9111746.1"/>
    </source>
</evidence>
<keyword evidence="1" id="KW-0472">Membrane</keyword>
<keyword evidence="1" id="KW-1133">Transmembrane helix</keyword>